<reference evidence="2" key="3">
    <citation type="journal article" date="2017" name="Nature">
        <title>Genome sequence of the progenitor of the wheat D genome Aegilops tauschii.</title>
        <authorList>
            <person name="Luo M.C."/>
            <person name="Gu Y.Q."/>
            <person name="Puiu D."/>
            <person name="Wang H."/>
            <person name="Twardziok S.O."/>
            <person name="Deal K.R."/>
            <person name="Huo N."/>
            <person name="Zhu T."/>
            <person name="Wang L."/>
            <person name="Wang Y."/>
            <person name="McGuire P.E."/>
            <person name="Liu S."/>
            <person name="Long H."/>
            <person name="Ramasamy R.K."/>
            <person name="Rodriguez J.C."/>
            <person name="Van S.L."/>
            <person name="Yuan L."/>
            <person name="Wang Z."/>
            <person name="Xia Z."/>
            <person name="Xiao L."/>
            <person name="Anderson O.D."/>
            <person name="Ouyang S."/>
            <person name="Liang Y."/>
            <person name="Zimin A.V."/>
            <person name="Pertea G."/>
            <person name="Qi P."/>
            <person name="Bennetzen J.L."/>
            <person name="Dai X."/>
            <person name="Dawson M.W."/>
            <person name="Muller H.G."/>
            <person name="Kugler K."/>
            <person name="Rivarola-Duarte L."/>
            <person name="Spannagl M."/>
            <person name="Mayer K.F.X."/>
            <person name="Lu F.H."/>
            <person name="Bevan M.W."/>
            <person name="Leroy P."/>
            <person name="Li P."/>
            <person name="You F.M."/>
            <person name="Sun Q."/>
            <person name="Liu Z."/>
            <person name="Lyons E."/>
            <person name="Wicker T."/>
            <person name="Salzberg S.L."/>
            <person name="Devos K.M."/>
            <person name="Dvorak J."/>
        </authorList>
    </citation>
    <scope>NUCLEOTIDE SEQUENCE [LARGE SCALE GENOMIC DNA]</scope>
    <source>
        <strain evidence="2">cv. AL8/78</strain>
    </source>
</reference>
<name>A0A453FRC6_AEGTS</name>
<reference evidence="2" key="5">
    <citation type="journal article" date="2021" name="G3 (Bethesda)">
        <title>Aegilops tauschii genome assembly Aet v5.0 features greater sequence contiguity and improved annotation.</title>
        <authorList>
            <person name="Wang L."/>
            <person name="Zhu T."/>
            <person name="Rodriguez J.C."/>
            <person name="Deal K.R."/>
            <person name="Dubcovsky J."/>
            <person name="McGuire P.E."/>
            <person name="Lux T."/>
            <person name="Spannagl M."/>
            <person name="Mayer K.F.X."/>
            <person name="Baldrich P."/>
            <person name="Meyers B.C."/>
            <person name="Huo N."/>
            <person name="Gu Y.Q."/>
            <person name="Zhou H."/>
            <person name="Devos K.M."/>
            <person name="Bennetzen J.L."/>
            <person name="Unver T."/>
            <person name="Budak H."/>
            <person name="Gulick P.J."/>
            <person name="Galiba G."/>
            <person name="Kalapos B."/>
            <person name="Nelson D.R."/>
            <person name="Li P."/>
            <person name="You F.M."/>
            <person name="Luo M.C."/>
            <person name="Dvorak J."/>
        </authorList>
    </citation>
    <scope>NUCLEOTIDE SEQUENCE [LARGE SCALE GENOMIC DNA]</scope>
    <source>
        <strain evidence="2">cv. AL8/78</strain>
    </source>
</reference>
<dbReference type="Gramene" id="AET3Gv20757700.5">
    <property type="protein sequence ID" value="AET3Gv20757700.5"/>
    <property type="gene ID" value="AET3Gv20757700"/>
</dbReference>
<dbReference type="AlphaFoldDB" id="A0A453FRC6"/>
<reference evidence="2" key="4">
    <citation type="submission" date="2019-03" db="UniProtKB">
        <authorList>
            <consortium name="EnsemblPlants"/>
        </authorList>
    </citation>
    <scope>IDENTIFICATION</scope>
</reference>
<evidence type="ECO:0000256" key="1">
    <source>
        <dbReference type="SAM" id="MobiDB-lite"/>
    </source>
</evidence>
<evidence type="ECO:0000313" key="3">
    <source>
        <dbReference type="Proteomes" id="UP000015105"/>
    </source>
</evidence>
<sequence>MDGLHSADARFSPGRAMSPQVRPPAGPPDIGSTLWIAKLCSDQKISAGKYNSP</sequence>
<protein>
    <submittedName>
        <fullName evidence="2">Uncharacterized protein</fullName>
    </submittedName>
</protein>
<proteinExistence type="predicted"/>
<reference evidence="3" key="1">
    <citation type="journal article" date="2014" name="Science">
        <title>Ancient hybridizations among the ancestral genomes of bread wheat.</title>
        <authorList>
            <consortium name="International Wheat Genome Sequencing Consortium,"/>
            <person name="Marcussen T."/>
            <person name="Sandve S.R."/>
            <person name="Heier L."/>
            <person name="Spannagl M."/>
            <person name="Pfeifer M."/>
            <person name="Jakobsen K.S."/>
            <person name="Wulff B.B."/>
            <person name="Steuernagel B."/>
            <person name="Mayer K.F."/>
            <person name="Olsen O.A."/>
        </authorList>
    </citation>
    <scope>NUCLEOTIDE SEQUENCE [LARGE SCALE GENOMIC DNA]</scope>
    <source>
        <strain evidence="3">cv. AL8/78</strain>
    </source>
</reference>
<feature type="region of interest" description="Disordered" evidence="1">
    <location>
        <begin position="1"/>
        <end position="29"/>
    </location>
</feature>
<dbReference type="EnsemblPlants" id="AET3Gv20757700.5">
    <property type="protein sequence ID" value="AET3Gv20757700.5"/>
    <property type="gene ID" value="AET3Gv20757700"/>
</dbReference>
<keyword evidence="3" id="KW-1185">Reference proteome</keyword>
<dbReference type="Proteomes" id="UP000015105">
    <property type="component" value="Chromosome 3D"/>
</dbReference>
<organism evidence="2 3">
    <name type="scientific">Aegilops tauschii subsp. strangulata</name>
    <name type="common">Goatgrass</name>
    <dbReference type="NCBI Taxonomy" id="200361"/>
    <lineage>
        <taxon>Eukaryota</taxon>
        <taxon>Viridiplantae</taxon>
        <taxon>Streptophyta</taxon>
        <taxon>Embryophyta</taxon>
        <taxon>Tracheophyta</taxon>
        <taxon>Spermatophyta</taxon>
        <taxon>Magnoliopsida</taxon>
        <taxon>Liliopsida</taxon>
        <taxon>Poales</taxon>
        <taxon>Poaceae</taxon>
        <taxon>BOP clade</taxon>
        <taxon>Pooideae</taxon>
        <taxon>Triticodae</taxon>
        <taxon>Triticeae</taxon>
        <taxon>Triticinae</taxon>
        <taxon>Aegilops</taxon>
    </lineage>
</organism>
<evidence type="ECO:0000313" key="2">
    <source>
        <dbReference type="EnsemblPlants" id="AET3Gv20757700.5"/>
    </source>
</evidence>
<reference evidence="3" key="2">
    <citation type="journal article" date="2017" name="Nat. Plants">
        <title>The Aegilops tauschii genome reveals multiple impacts of transposons.</title>
        <authorList>
            <person name="Zhao G."/>
            <person name="Zou C."/>
            <person name="Li K."/>
            <person name="Wang K."/>
            <person name="Li T."/>
            <person name="Gao L."/>
            <person name="Zhang X."/>
            <person name="Wang H."/>
            <person name="Yang Z."/>
            <person name="Liu X."/>
            <person name="Jiang W."/>
            <person name="Mao L."/>
            <person name="Kong X."/>
            <person name="Jiao Y."/>
            <person name="Jia J."/>
        </authorList>
    </citation>
    <scope>NUCLEOTIDE SEQUENCE [LARGE SCALE GENOMIC DNA]</scope>
    <source>
        <strain evidence="3">cv. AL8/78</strain>
    </source>
</reference>
<accession>A0A453FRC6</accession>